<dbReference type="PROSITE" id="PS50292">
    <property type="entry name" value="PEROXIDASE_3"/>
    <property type="match status" value="1"/>
</dbReference>
<dbReference type="Pfam" id="PF03098">
    <property type="entry name" value="An_peroxidase"/>
    <property type="match status" value="1"/>
</dbReference>
<protein>
    <submittedName>
        <fullName evidence="8">PXDN</fullName>
        <ecNumber evidence="8">1.11.1.7</ecNumber>
    </submittedName>
</protein>
<evidence type="ECO:0000256" key="1">
    <source>
        <dbReference type="ARBA" id="ARBA00004613"/>
    </source>
</evidence>
<organism evidence="8 9">
    <name type="scientific">Mytilus coruscus</name>
    <name type="common">Sea mussel</name>
    <dbReference type="NCBI Taxonomy" id="42192"/>
    <lineage>
        <taxon>Eukaryota</taxon>
        <taxon>Metazoa</taxon>
        <taxon>Spiralia</taxon>
        <taxon>Lophotrochozoa</taxon>
        <taxon>Mollusca</taxon>
        <taxon>Bivalvia</taxon>
        <taxon>Autobranchia</taxon>
        <taxon>Pteriomorphia</taxon>
        <taxon>Mytilida</taxon>
        <taxon>Mytiloidea</taxon>
        <taxon>Mytilidae</taxon>
        <taxon>Mytilinae</taxon>
        <taxon>Mytilus</taxon>
    </lineage>
</organism>
<keyword evidence="2" id="KW-0964">Secreted</keyword>
<dbReference type="InterPro" id="IPR037120">
    <property type="entry name" value="Haem_peroxidase_sf_animal"/>
</dbReference>
<comment type="subcellular location">
    <subcellularLocation>
        <location evidence="1">Secreted</location>
    </subcellularLocation>
</comment>
<feature type="compositionally biased region" description="Basic residues" evidence="6">
    <location>
        <begin position="725"/>
        <end position="739"/>
    </location>
</feature>
<dbReference type="FunFam" id="1.10.640.10:FF:000003">
    <property type="entry name" value="chorion peroxidase"/>
    <property type="match status" value="1"/>
</dbReference>
<dbReference type="InterPro" id="IPR019791">
    <property type="entry name" value="Haem_peroxidase_animal"/>
</dbReference>
<dbReference type="AlphaFoldDB" id="A0A6J8C2Y5"/>
<dbReference type="Gene3D" id="1.10.640.10">
    <property type="entry name" value="Haem peroxidase domain superfamily, animal type"/>
    <property type="match status" value="1"/>
</dbReference>
<dbReference type="EC" id="1.11.1.7" evidence="8"/>
<name>A0A6J8C2Y5_MYTCO</name>
<keyword evidence="3 7" id="KW-0732">Signal</keyword>
<accession>A0A6J8C2Y5</accession>
<dbReference type="GO" id="GO:0020037">
    <property type="term" value="F:heme binding"/>
    <property type="evidence" value="ECO:0007669"/>
    <property type="project" value="InterPro"/>
</dbReference>
<dbReference type="SUPFAM" id="SSF48113">
    <property type="entry name" value="Heme-dependent peroxidases"/>
    <property type="match status" value="1"/>
</dbReference>
<keyword evidence="8" id="KW-0575">Peroxidase</keyword>
<dbReference type="CDD" id="cd09823">
    <property type="entry name" value="peroxinectin_like"/>
    <property type="match status" value="1"/>
</dbReference>
<feature type="chain" id="PRO_5026784733" evidence="7">
    <location>
        <begin position="22"/>
        <end position="739"/>
    </location>
</feature>
<dbReference type="Proteomes" id="UP000507470">
    <property type="component" value="Unassembled WGS sequence"/>
</dbReference>
<keyword evidence="8" id="KW-0560">Oxidoreductase</keyword>
<dbReference type="InterPro" id="IPR010255">
    <property type="entry name" value="Haem_peroxidase_sf"/>
</dbReference>
<evidence type="ECO:0000256" key="2">
    <source>
        <dbReference type="ARBA" id="ARBA00022525"/>
    </source>
</evidence>
<evidence type="ECO:0000256" key="3">
    <source>
        <dbReference type="ARBA" id="ARBA00022729"/>
    </source>
</evidence>
<dbReference type="EMBL" id="CACVKT020004456">
    <property type="protein sequence ID" value="CAC5390152.1"/>
    <property type="molecule type" value="Genomic_DNA"/>
</dbReference>
<evidence type="ECO:0000256" key="7">
    <source>
        <dbReference type="SAM" id="SignalP"/>
    </source>
</evidence>
<evidence type="ECO:0000313" key="8">
    <source>
        <dbReference type="EMBL" id="CAC5390152.1"/>
    </source>
</evidence>
<keyword evidence="5" id="KW-0349">Heme</keyword>
<sequence length="739" mass="80270">MNGLWYVLLYVLVQTTLFARAQGPGDISAAIADAVTEVGARRPGGPALASGAGPAGGGAGFGGAVGGLGGAGGGLGGVAAPGSGSVADNPISIHALFSRRREAPGAVAAFGSAGDISTTATANFATRTGGATPDAAEFSRQIAPYCPVRRPVCNPNDRYRTADGSCNNLNNPLWGASITNQARFLSPTYGDQFNTGSVPRIRSVLGPLLPSPRDISNAVLNGGVSPPRSRIYSVSLTHFGQFVDHDFISTPILKDGDQDIFCCNGDVPVVRPECFSFRTPPGDFQTTCMHFVRSDFGVSPGCPPESRNQINQRTSFLDLSVTYGNTLDGQNDLRELNTGRLQEGVNRLLPTGPPGSECLAGEECFKSGDNRPAEVPMLTVVHIAFLREHNNIVERLRALGWTDGEELYQEAKKILTGIYQHIIYTEYLPLVLGEEGMNFFGLRSNRFGFNTLYNPSANPSTRNAFGAAAYRFGHSLVGSFVESFNQDFTPRAREPMENHFFSTRLIRDFTTFGPDAIARWMTTQFKSRADRFLTPAIRNRLFQTMSGNGFDLGSLNIQRGRDHGIPSYNRWRQFCGLQPALHFGTGHLGLTNHHVSAARALATVYSHPDDIDLFPGGLSETPVAGALVGPTFRCIIGLQFMLFKIGDRFFYENEFVPTGFTAAQLEQIKRQSLSGLYCRTLDVKSMPANPFVSPLTGAPRIPCQNFPRLDLRPWSRINNSGYPRRSGRRNISLKKKNSY</sequence>
<feature type="signal peptide" evidence="7">
    <location>
        <begin position="1"/>
        <end position="21"/>
    </location>
</feature>
<evidence type="ECO:0000256" key="6">
    <source>
        <dbReference type="SAM" id="MobiDB-lite"/>
    </source>
</evidence>
<dbReference type="GO" id="GO:0006979">
    <property type="term" value="P:response to oxidative stress"/>
    <property type="evidence" value="ECO:0007669"/>
    <property type="project" value="InterPro"/>
</dbReference>
<dbReference type="PANTHER" id="PTHR11475">
    <property type="entry name" value="OXIDASE/PEROXIDASE"/>
    <property type="match status" value="1"/>
</dbReference>
<evidence type="ECO:0000256" key="5">
    <source>
        <dbReference type="PIRSR" id="PIRSR619791-2"/>
    </source>
</evidence>
<keyword evidence="5" id="KW-0479">Metal-binding</keyword>
<dbReference type="GO" id="GO:0140825">
    <property type="term" value="F:lactoperoxidase activity"/>
    <property type="evidence" value="ECO:0007669"/>
    <property type="project" value="UniProtKB-EC"/>
</dbReference>
<dbReference type="GO" id="GO:0005576">
    <property type="term" value="C:extracellular region"/>
    <property type="evidence" value="ECO:0007669"/>
    <property type="project" value="UniProtKB-SubCell"/>
</dbReference>
<proteinExistence type="predicted"/>
<keyword evidence="9" id="KW-1185">Reference proteome</keyword>
<dbReference type="PANTHER" id="PTHR11475:SF4">
    <property type="entry name" value="CHORION PEROXIDASE"/>
    <property type="match status" value="1"/>
</dbReference>
<reference evidence="8 9" key="1">
    <citation type="submission" date="2020-06" db="EMBL/GenBank/DDBJ databases">
        <authorList>
            <person name="Li R."/>
            <person name="Bekaert M."/>
        </authorList>
    </citation>
    <scope>NUCLEOTIDE SEQUENCE [LARGE SCALE GENOMIC DNA]</scope>
    <source>
        <strain evidence="9">wild</strain>
    </source>
</reference>
<feature type="binding site" description="axial binding residue" evidence="5">
    <location>
        <position position="474"/>
    </location>
    <ligand>
        <name>heme b</name>
        <dbReference type="ChEBI" id="CHEBI:60344"/>
    </ligand>
    <ligandPart>
        <name>Fe</name>
        <dbReference type="ChEBI" id="CHEBI:18248"/>
    </ligandPart>
</feature>
<keyword evidence="4" id="KW-0325">Glycoprotein</keyword>
<evidence type="ECO:0000313" key="9">
    <source>
        <dbReference type="Proteomes" id="UP000507470"/>
    </source>
</evidence>
<dbReference type="PRINTS" id="PR00457">
    <property type="entry name" value="ANPEROXIDASE"/>
</dbReference>
<keyword evidence="5" id="KW-0408">Iron</keyword>
<dbReference type="OrthoDB" id="823504at2759"/>
<dbReference type="GO" id="GO:0046872">
    <property type="term" value="F:metal ion binding"/>
    <property type="evidence" value="ECO:0007669"/>
    <property type="project" value="UniProtKB-KW"/>
</dbReference>
<feature type="region of interest" description="Disordered" evidence="6">
    <location>
        <begin position="720"/>
        <end position="739"/>
    </location>
</feature>
<gene>
    <name evidence="8" type="ORF">MCOR_25267</name>
</gene>
<evidence type="ECO:0000256" key="4">
    <source>
        <dbReference type="ARBA" id="ARBA00023180"/>
    </source>
</evidence>